<dbReference type="FunFam" id="3.40.50.300:FF:000287">
    <property type="entry name" value="Multidrug ABC transporter ATP-binding protein"/>
    <property type="match status" value="1"/>
</dbReference>
<evidence type="ECO:0000256" key="5">
    <source>
        <dbReference type="ARBA" id="ARBA00022840"/>
    </source>
</evidence>
<keyword evidence="4" id="KW-0547">Nucleotide-binding</keyword>
<feature type="transmembrane region" description="Helical" evidence="8">
    <location>
        <begin position="173"/>
        <end position="192"/>
    </location>
</feature>
<evidence type="ECO:0000256" key="7">
    <source>
        <dbReference type="ARBA" id="ARBA00023136"/>
    </source>
</evidence>
<evidence type="ECO:0000256" key="1">
    <source>
        <dbReference type="ARBA" id="ARBA00004651"/>
    </source>
</evidence>
<dbReference type="Pfam" id="PF00664">
    <property type="entry name" value="ABC_membrane"/>
    <property type="match status" value="1"/>
</dbReference>
<dbReference type="InterPro" id="IPR039421">
    <property type="entry name" value="Type_1_exporter"/>
</dbReference>
<feature type="transmembrane region" description="Helical" evidence="8">
    <location>
        <begin position="27"/>
        <end position="50"/>
    </location>
</feature>
<dbReference type="InterPro" id="IPR003439">
    <property type="entry name" value="ABC_transporter-like_ATP-bd"/>
</dbReference>
<feature type="transmembrane region" description="Helical" evidence="8">
    <location>
        <begin position="149"/>
        <end position="167"/>
    </location>
</feature>
<dbReference type="PROSITE" id="PS00211">
    <property type="entry name" value="ABC_TRANSPORTER_1"/>
    <property type="match status" value="1"/>
</dbReference>
<dbReference type="GO" id="GO:0016887">
    <property type="term" value="F:ATP hydrolysis activity"/>
    <property type="evidence" value="ECO:0007669"/>
    <property type="project" value="InterPro"/>
</dbReference>
<keyword evidence="3 8" id="KW-0812">Transmembrane</keyword>
<proteinExistence type="predicted"/>
<comment type="caution">
    <text evidence="11">The sequence shown here is derived from an EMBL/GenBank/DDBJ whole genome shotgun (WGS) entry which is preliminary data.</text>
</comment>
<name>A0A1F6EHG4_9BACT</name>
<dbReference type="Gene3D" id="3.40.50.300">
    <property type="entry name" value="P-loop containing nucleotide triphosphate hydrolases"/>
    <property type="match status" value="1"/>
</dbReference>
<dbReference type="PROSITE" id="PS50893">
    <property type="entry name" value="ABC_TRANSPORTER_2"/>
    <property type="match status" value="1"/>
</dbReference>
<dbReference type="PANTHER" id="PTHR43394">
    <property type="entry name" value="ATP-DEPENDENT PERMEASE MDL1, MITOCHONDRIAL"/>
    <property type="match status" value="1"/>
</dbReference>
<keyword evidence="6 8" id="KW-1133">Transmembrane helix</keyword>
<dbReference type="InterPro" id="IPR003593">
    <property type="entry name" value="AAA+_ATPase"/>
</dbReference>
<dbReference type="InterPro" id="IPR036640">
    <property type="entry name" value="ABC1_TM_sf"/>
</dbReference>
<evidence type="ECO:0000256" key="3">
    <source>
        <dbReference type="ARBA" id="ARBA00022692"/>
    </source>
</evidence>
<reference evidence="11 12" key="1">
    <citation type="journal article" date="2016" name="Nat. Commun.">
        <title>Thousands of microbial genomes shed light on interconnected biogeochemical processes in an aquifer system.</title>
        <authorList>
            <person name="Anantharaman K."/>
            <person name="Brown C.T."/>
            <person name="Hug L.A."/>
            <person name="Sharon I."/>
            <person name="Castelle C.J."/>
            <person name="Probst A.J."/>
            <person name="Thomas B.C."/>
            <person name="Singh A."/>
            <person name="Wilkins M.J."/>
            <person name="Karaoz U."/>
            <person name="Brodie E.L."/>
            <person name="Williams K.H."/>
            <person name="Hubbard S.S."/>
            <person name="Banfield J.F."/>
        </authorList>
    </citation>
    <scope>NUCLEOTIDE SEQUENCE [LARGE SCALE GENOMIC DNA]</scope>
</reference>
<keyword evidence="2" id="KW-0813">Transport</keyword>
<keyword evidence="7 8" id="KW-0472">Membrane</keyword>
<dbReference type="Gene3D" id="1.20.1560.10">
    <property type="entry name" value="ABC transporter type 1, transmembrane domain"/>
    <property type="match status" value="1"/>
</dbReference>
<dbReference type="GO" id="GO:0015421">
    <property type="term" value="F:ABC-type oligopeptide transporter activity"/>
    <property type="evidence" value="ECO:0007669"/>
    <property type="project" value="TreeGrafter"/>
</dbReference>
<evidence type="ECO:0000256" key="8">
    <source>
        <dbReference type="SAM" id="Phobius"/>
    </source>
</evidence>
<evidence type="ECO:0008006" key="13">
    <source>
        <dbReference type="Google" id="ProtNLM"/>
    </source>
</evidence>
<dbReference type="InterPro" id="IPR027417">
    <property type="entry name" value="P-loop_NTPase"/>
</dbReference>
<protein>
    <recommendedName>
        <fullName evidence="13">ABC transporter ATP-binding protein</fullName>
    </recommendedName>
</protein>
<dbReference type="Proteomes" id="UP000177306">
    <property type="component" value="Unassembled WGS sequence"/>
</dbReference>
<keyword evidence="5" id="KW-0067">ATP-binding</keyword>
<evidence type="ECO:0000256" key="2">
    <source>
        <dbReference type="ARBA" id="ARBA00022448"/>
    </source>
</evidence>
<evidence type="ECO:0000256" key="6">
    <source>
        <dbReference type="ARBA" id="ARBA00022989"/>
    </source>
</evidence>
<evidence type="ECO:0000259" key="9">
    <source>
        <dbReference type="PROSITE" id="PS50893"/>
    </source>
</evidence>
<dbReference type="InterPro" id="IPR017871">
    <property type="entry name" value="ABC_transporter-like_CS"/>
</dbReference>
<evidence type="ECO:0000256" key="4">
    <source>
        <dbReference type="ARBA" id="ARBA00022741"/>
    </source>
</evidence>
<dbReference type="PROSITE" id="PS50929">
    <property type="entry name" value="ABC_TM1F"/>
    <property type="match status" value="1"/>
</dbReference>
<dbReference type="InterPro" id="IPR011527">
    <property type="entry name" value="ABC1_TM_dom"/>
</dbReference>
<dbReference type="Pfam" id="PF00005">
    <property type="entry name" value="ABC_tran"/>
    <property type="match status" value="1"/>
</dbReference>
<dbReference type="SMART" id="SM00382">
    <property type="entry name" value="AAA"/>
    <property type="match status" value="1"/>
</dbReference>
<feature type="transmembrane region" description="Helical" evidence="8">
    <location>
        <begin position="284"/>
        <end position="301"/>
    </location>
</feature>
<feature type="domain" description="ABC transmembrane type-1" evidence="10">
    <location>
        <begin position="35"/>
        <end position="317"/>
    </location>
</feature>
<comment type="subcellular location">
    <subcellularLocation>
        <location evidence="1">Cell membrane</location>
        <topology evidence="1">Multi-pass membrane protein</topology>
    </subcellularLocation>
</comment>
<feature type="domain" description="ABC transporter" evidence="9">
    <location>
        <begin position="351"/>
        <end position="584"/>
    </location>
</feature>
<dbReference type="GO" id="GO:0005524">
    <property type="term" value="F:ATP binding"/>
    <property type="evidence" value="ECO:0007669"/>
    <property type="project" value="UniProtKB-KW"/>
</dbReference>
<accession>A0A1F6EHG4</accession>
<sequence length="593" mass="65518">MRTKWREDFPTSTNPLRFFIFASRPHWVVVICSVAAVVVSGTIYSAGIPYSFKLITDAVTALGGGGSYQAILWAAGMYIVVTTVSHLIWRISGYTGAYWATGARATARHALTSYVTLHSRAYFSDRFAGSISNKIGHASNGARDLVDKFLWEFLALIISIIASFAIAFVTSPLLGATFLVWVVIVTSINVYFGRKRTPLSAKAQAIETKLTGATVDLLSNITAMQEYARRMFEMDRLKEIIRAREKAGLRNWHYGEHVLTFNSLVQACFAAAMVLIAVRLASTGAISAGDVVLILTMIFRVEDQFLFMGSHINRFSETWGEMKDSLEEILLPHEMPDAPDAVELKVTEGKIEFDRVSFGYGTDRIFSRLTFTVPGGERMGLVGRSGAGKSTLIRLLLHHYELETGTINIDGMNIAKVTQESLRENISVVPQEPLLFHRSIQDNIAYGKPGATKEEVKEAARLAQADDFIERLPEGYAALVGERGVKLSGGERQRIAIARAILKNAPILLLDEATSALDSESEVAIQKALQELMKGKTVIAIAHRLSTLREMDRIIVMERGNIIEDGTHAKLLVKRGVYAELWNHQAGGFLQDE</sequence>
<dbReference type="GO" id="GO:0005886">
    <property type="term" value="C:plasma membrane"/>
    <property type="evidence" value="ECO:0007669"/>
    <property type="project" value="UniProtKB-SubCell"/>
</dbReference>
<dbReference type="SUPFAM" id="SSF52540">
    <property type="entry name" value="P-loop containing nucleoside triphosphate hydrolases"/>
    <property type="match status" value="1"/>
</dbReference>
<dbReference type="PANTHER" id="PTHR43394:SF1">
    <property type="entry name" value="ATP-BINDING CASSETTE SUB-FAMILY B MEMBER 10, MITOCHONDRIAL"/>
    <property type="match status" value="1"/>
</dbReference>
<feature type="transmembrane region" description="Helical" evidence="8">
    <location>
        <begin position="70"/>
        <end position="89"/>
    </location>
</feature>
<organism evidence="11 12">
    <name type="scientific">Candidatus Kaiserbacteria bacterium RIFCSPLOWO2_01_FULL_53_17</name>
    <dbReference type="NCBI Taxonomy" id="1798511"/>
    <lineage>
        <taxon>Bacteria</taxon>
        <taxon>Candidatus Kaiseribacteriota</taxon>
    </lineage>
</organism>
<evidence type="ECO:0000313" key="12">
    <source>
        <dbReference type="Proteomes" id="UP000177306"/>
    </source>
</evidence>
<dbReference type="EMBL" id="MFLY01000012">
    <property type="protein sequence ID" value="OGG73086.1"/>
    <property type="molecule type" value="Genomic_DNA"/>
</dbReference>
<evidence type="ECO:0000259" key="10">
    <source>
        <dbReference type="PROSITE" id="PS50929"/>
    </source>
</evidence>
<evidence type="ECO:0000313" key="11">
    <source>
        <dbReference type="EMBL" id="OGG73086.1"/>
    </source>
</evidence>
<gene>
    <name evidence="11" type="ORF">A3A38_04295</name>
</gene>
<dbReference type="SUPFAM" id="SSF90123">
    <property type="entry name" value="ABC transporter transmembrane region"/>
    <property type="match status" value="1"/>
</dbReference>
<dbReference type="AlphaFoldDB" id="A0A1F6EHG4"/>